<name>A0A948W7J4_UNCEI</name>
<dbReference type="PROSITE" id="PS51257">
    <property type="entry name" value="PROKAR_LIPOPROTEIN"/>
    <property type="match status" value="1"/>
</dbReference>
<dbReference type="Proteomes" id="UP000777784">
    <property type="component" value="Unassembled WGS sequence"/>
</dbReference>
<accession>A0A948W7J4</accession>
<organism evidence="1 2">
    <name type="scientific">Eiseniibacteriota bacterium</name>
    <dbReference type="NCBI Taxonomy" id="2212470"/>
    <lineage>
        <taxon>Bacteria</taxon>
        <taxon>Candidatus Eiseniibacteriota</taxon>
    </lineage>
</organism>
<dbReference type="AlphaFoldDB" id="A0A948W7J4"/>
<dbReference type="EMBL" id="JAHJDP010000087">
    <property type="protein sequence ID" value="MBU2692305.1"/>
    <property type="molecule type" value="Genomic_DNA"/>
</dbReference>
<reference evidence="1" key="1">
    <citation type="submission" date="2021-05" db="EMBL/GenBank/DDBJ databases">
        <title>Energy efficiency and biological interactions define the core microbiome of deep oligotrophic groundwater.</title>
        <authorList>
            <person name="Mehrshad M."/>
            <person name="Lopez-Fernandez M."/>
            <person name="Bell E."/>
            <person name="Bernier-Latmani R."/>
            <person name="Bertilsson S."/>
            <person name="Dopson M."/>
        </authorList>
    </citation>
    <scope>NUCLEOTIDE SEQUENCE</scope>
    <source>
        <strain evidence="1">Modern_marine.mb.64</strain>
    </source>
</reference>
<proteinExistence type="predicted"/>
<sequence length="221" mass="25779">MRIQCRVRWGMVFFIIIPFLQLFTSCATVPKESVELSMAVEQRITEMQKSHETFVKEYFRLSRERIGDFIEYRWGPVFVENFVHDANLLPLLNQSTASGESDRIQILFEFVMAASEQIENQRKRMIVPLEKLERKTLEELRATYTELNSMQGSLTAFILSVHDIQVEQDRVLRHTGLLEKRDQIIAETISINDTILELIETGDDAEEVIARIQQIVDKQID</sequence>
<comment type="caution">
    <text evidence="1">The sequence shown here is derived from an EMBL/GenBank/DDBJ whole genome shotgun (WGS) entry which is preliminary data.</text>
</comment>
<evidence type="ECO:0000313" key="2">
    <source>
        <dbReference type="Proteomes" id="UP000777784"/>
    </source>
</evidence>
<gene>
    <name evidence="1" type="ORF">KJ970_15385</name>
</gene>
<protein>
    <submittedName>
        <fullName evidence="1">Uncharacterized protein</fullName>
    </submittedName>
</protein>
<evidence type="ECO:0000313" key="1">
    <source>
        <dbReference type="EMBL" id="MBU2692305.1"/>
    </source>
</evidence>